<evidence type="ECO:0000313" key="2">
    <source>
        <dbReference type="EMBL" id="MPN49278.1"/>
    </source>
</evidence>
<reference evidence="2" key="1">
    <citation type="submission" date="2019-08" db="EMBL/GenBank/DDBJ databases">
        <authorList>
            <person name="Kucharzyk K."/>
            <person name="Murdoch R.W."/>
            <person name="Higgins S."/>
            <person name="Loffler F."/>
        </authorList>
    </citation>
    <scope>NUCLEOTIDE SEQUENCE</scope>
</reference>
<proteinExistence type="predicted"/>
<dbReference type="AlphaFoldDB" id="A0A645ID93"/>
<evidence type="ECO:0000256" key="1">
    <source>
        <dbReference type="SAM" id="MobiDB-lite"/>
    </source>
</evidence>
<accession>A0A645ID93</accession>
<sequence length="60" mass="6324">MEIGAGQFQPVEIAGPGDRPGRFDVEYHRQIGPQSPGGPAGDRLEVIDIEASACPLVGQH</sequence>
<dbReference type="EMBL" id="VSSQ01112373">
    <property type="protein sequence ID" value="MPN49278.1"/>
    <property type="molecule type" value="Genomic_DNA"/>
</dbReference>
<protein>
    <submittedName>
        <fullName evidence="2">Uncharacterized protein</fullName>
    </submittedName>
</protein>
<name>A0A645ID93_9ZZZZ</name>
<organism evidence="2">
    <name type="scientific">bioreactor metagenome</name>
    <dbReference type="NCBI Taxonomy" id="1076179"/>
    <lineage>
        <taxon>unclassified sequences</taxon>
        <taxon>metagenomes</taxon>
        <taxon>ecological metagenomes</taxon>
    </lineage>
</organism>
<comment type="caution">
    <text evidence="2">The sequence shown here is derived from an EMBL/GenBank/DDBJ whole genome shotgun (WGS) entry which is preliminary data.</text>
</comment>
<feature type="region of interest" description="Disordered" evidence="1">
    <location>
        <begin position="1"/>
        <end position="21"/>
    </location>
</feature>
<gene>
    <name evidence="2" type="ORF">SDC9_196895</name>
</gene>